<feature type="repeat" description="ANK" evidence="3">
    <location>
        <begin position="54"/>
        <end position="86"/>
    </location>
</feature>
<sequence>MTGLARHLLIPALLAAGPAAADGAALLRAAASGDAVAIQSELATGTPADTRNTKGETALLIATHLNHVEAARALIEAGADVNAKDGIEDTPYLYAGARGHLEILRLTLAHGADLTDLNRFGGTALIPAAERGHVETVRELIAAGVDVNHVNRLGWTALMEAVILADGGARHQQIVALLLQAGADPNIADHEGVTPRQHAERMGFDAMAAQIAAEGGR</sequence>
<keyword evidence="1" id="KW-0677">Repeat</keyword>
<dbReference type="PANTHER" id="PTHR24201">
    <property type="entry name" value="ANK_REP_REGION DOMAIN-CONTAINING PROTEIN"/>
    <property type="match status" value="1"/>
</dbReference>
<dbReference type="KEGG" id="pzh:CX676_05580"/>
<dbReference type="OrthoDB" id="9812708at2"/>
<evidence type="ECO:0000313" key="5">
    <source>
        <dbReference type="EMBL" id="AUH63696.1"/>
    </source>
</evidence>
<keyword evidence="4" id="KW-0732">Signal</keyword>
<evidence type="ECO:0000256" key="1">
    <source>
        <dbReference type="ARBA" id="ARBA00022737"/>
    </source>
</evidence>
<feature type="repeat" description="ANK" evidence="3">
    <location>
        <begin position="153"/>
        <end position="190"/>
    </location>
</feature>
<dbReference type="EMBL" id="CP025430">
    <property type="protein sequence ID" value="AUH63696.1"/>
    <property type="molecule type" value="Genomic_DNA"/>
</dbReference>
<evidence type="ECO:0000256" key="4">
    <source>
        <dbReference type="SAM" id="SignalP"/>
    </source>
</evidence>
<dbReference type="SMART" id="SM00248">
    <property type="entry name" value="ANK"/>
    <property type="match status" value="4"/>
</dbReference>
<dbReference type="Pfam" id="PF12796">
    <property type="entry name" value="Ank_2"/>
    <property type="match status" value="2"/>
</dbReference>
<dbReference type="PROSITE" id="PS50297">
    <property type="entry name" value="ANK_REP_REGION"/>
    <property type="match status" value="2"/>
</dbReference>
<dbReference type="InterPro" id="IPR050776">
    <property type="entry name" value="Ank_Repeat/CDKN_Inhibitor"/>
</dbReference>
<feature type="repeat" description="ANK" evidence="3">
    <location>
        <begin position="120"/>
        <end position="152"/>
    </location>
</feature>
<evidence type="ECO:0000313" key="6">
    <source>
        <dbReference type="Proteomes" id="UP000234530"/>
    </source>
</evidence>
<dbReference type="RefSeq" id="WP_101751738.1">
    <property type="nucleotide sequence ID" value="NZ_CP025430.1"/>
</dbReference>
<dbReference type="PANTHER" id="PTHR24201:SF16">
    <property type="entry name" value="ANKYRIN-1-LIKE-RELATED"/>
    <property type="match status" value="1"/>
</dbReference>
<dbReference type="Proteomes" id="UP000234530">
    <property type="component" value="Chromosome"/>
</dbReference>
<feature type="repeat" description="ANK" evidence="3">
    <location>
        <begin position="87"/>
        <end position="119"/>
    </location>
</feature>
<keyword evidence="6" id="KW-1185">Reference proteome</keyword>
<protein>
    <submittedName>
        <fullName evidence="5">Uncharacterized protein</fullName>
    </submittedName>
</protein>
<dbReference type="PROSITE" id="PS50088">
    <property type="entry name" value="ANK_REPEAT"/>
    <property type="match status" value="4"/>
</dbReference>
<organism evidence="5 6">
    <name type="scientific">Paracoccus zhejiangensis</name>
    <dbReference type="NCBI Taxonomy" id="1077935"/>
    <lineage>
        <taxon>Bacteria</taxon>
        <taxon>Pseudomonadati</taxon>
        <taxon>Pseudomonadota</taxon>
        <taxon>Alphaproteobacteria</taxon>
        <taxon>Rhodobacterales</taxon>
        <taxon>Paracoccaceae</taxon>
        <taxon>Paracoccus</taxon>
    </lineage>
</organism>
<accession>A0A2H5EWK8</accession>
<evidence type="ECO:0000256" key="3">
    <source>
        <dbReference type="PROSITE-ProRule" id="PRU00023"/>
    </source>
</evidence>
<dbReference type="PRINTS" id="PR01415">
    <property type="entry name" value="ANKYRIN"/>
</dbReference>
<evidence type="ECO:0000256" key="2">
    <source>
        <dbReference type="ARBA" id="ARBA00023043"/>
    </source>
</evidence>
<dbReference type="AlphaFoldDB" id="A0A2H5EWK8"/>
<reference evidence="5 6" key="1">
    <citation type="journal article" date="2013" name="Antonie Van Leeuwenhoek">
        <title>Paracoccus zhejiangensis sp. nov., isolated from activated sludge in wastewater-treatment system.</title>
        <authorList>
            <person name="Wu Z.G."/>
            <person name="Zhang D.F."/>
            <person name="Liu Y.L."/>
            <person name="Wang F."/>
            <person name="Jiang X."/>
            <person name="Li C."/>
            <person name="Li S.P."/>
            <person name="Hong Q."/>
            <person name="Li W.J."/>
        </authorList>
    </citation>
    <scope>NUCLEOTIDE SEQUENCE [LARGE SCALE GENOMIC DNA]</scope>
    <source>
        <strain evidence="5 6">J6</strain>
    </source>
</reference>
<dbReference type="InterPro" id="IPR002110">
    <property type="entry name" value="Ankyrin_rpt"/>
</dbReference>
<dbReference type="Gene3D" id="1.25.40.20">
    <property type="entry name" value="Ankyrin repeat-containing domain"/>
    <property type="match status" value="1"/>
</dbReference>
<feature type="signal peptide" evidence="4">
    <location>
        <begin position="1"/>
        <end position="21"/>
    </location>
</feature>
<name>A0A2H5EWK8_9RHOB</name>
<gene>
    <name evidence="5" type="ORF">CX676_05580</name>
</gene>
<dbReference type="InterPro" id="IPR036770">
    <property type="entry name" value="Ankyrin_rpt-contain_sf"/>
</dbReference>
<dbReference type="SUPFAM" id="SSF48403">
    <property type="entry name" value="Ankyrin repeat"/>
    <property type="match status" value="1"/>
</dbReference>
<keyword evidence="2 3" id="KW-0040">ANK repeat</keyword>
<feature type="chain" id="PRO_5014194137" evidence="4">
    <location>
        <begin position="22"/>
        <end position="217"/>
    </location>
</feature>
<proteinExistence type="predicted"/>